<proteinExistence type="predicted"/>
<dbReference type="EMBL" id="WMEQ01000008">
    <property type="protein sequence ID" value="MYL34315.1"/>
    <property type="molecule type" value="Genomic_DNA"/>
</dbReference>
<dbReference type="AlphaFoldDB" id="A0A6I4ZVU3"/>
<feature type="coiled-coil region" evidence="1">
    <location>
        <begin position="30"/>
        <end position="57"/>
    </location>
</feature>
<evidence type="ECO:0000313" key="3">
    <source>
        <dbReference type="Proteomes" id="UP000468638"/>
    </source>
</evidence>
<organism evidence="2 3">
    <name type="scientific">Pontibacillus yanchengensis</name>
    <dbReference type="NCBI Taxonomy" id="462910"/>
    <lineage>
        <taxon>Bacteria</taxon>
        <taxon>Bacillati</taxon>
        <taxon>Bacillota</taxon>
        <taxon>Bacilli</taxon>
        <taxon>Bacillales</taxon>
        <taxon>Bacillaceae</taxon>
        <taxon>Pontibacillus</taxon>
    </lineage>
</organism>
<accession>A0A6I4ZVU3</accession>
<dbReference type="InterPro" id="IPR048062">
    <property type="entry name" value="SE1832-like"/>
</dbReference>
<evidence type="ECO:0000313" key="2">
    <source>
        <dbReference type="EMBL" id="MYL34315.1"/>
    </source>
</evidence>
<name>A0A6I4ZVU3_9BACI</name>
<gene>
    <name evidence="2" type="ORF">GLW05_11970</name>
</gene>
<dbReference type="NCBIfam" id="NF040877">
    <property type="entry name" value="SE1832_fam"/>
    <property type="match status" value="1"/>
</dbReference>
<sequence>MADMTKKEIEDRINLLKSDYIRMQGDLEKKESIGGSTAKIEKQLEDLEEELANLKNRLVNA</sequence>
<reference evidence="2 3" key="1">
    <citation type="submission" date="2019-11" db="EMBL/GenBank/DDBJ databases">
        <title>Genome sequences of 17 halophilic strains isolated from different environments.</title>
        <authorList>
            <person name="Furrow R.E."/>
        </authorList>
    </citation>
    <scope>NUCLEOTIDE SEQUENCE [LARGE SCALE GENOMIC DNA]</scope>
    <source>
        <strain evidence="2 3">22514_16_FS</strain>
    </source>
</reference>
<dbReference type="Proteomes" id="UP000468638">
    <property type="component" value="Unassembled WGS sequence"/>
</dbReference>
<keyword evidence="1" id="KW-0175">Coiled coil</keyword>
<evidence type="ECO:0000256" key="1">
    <source>
        <dbReference type="SAM" id="Coils"/>
    </source>
</evidence>
<comment type="caution">
    <text evidence="2">The sequence shown here is derived from an EMBL/GenBank/DDBJ whole genome shotgun (WGS) entry which is preliminary data.</text>
</comment>
<protein>
    <submittedName>
        <fullName evidence="2">Uncharacterized protein</fullName>
    </submittedName>
</protein>